<dbReference type="SUPFAM" id="SSF57850">
    <property type="entry name" value="RING/U-box"/>
    <property type="match status" value="2"/>
</dbReference>
<evidence type="ECO:0000259" key="10">
    <source>
        <dbReference type="PROSITE" id="PS51873"/>
    </source>
</evidence>
<keyword evidence="5" id="KW-0677">Repeat</keyword>
<dbReference type="InterPro" id="IPR002867">
    <property type="entry name" value="IBR_dom"/>
</dbReference>
<evidence type="ECO:0000256" key="1">
    <source>
        <dbReference type="ARBA" id="ARBA00001798"/>
    </source>
</evidence>
<gene>
    <name evidence="11" type="ORF">B0T25DRAFT_508249</name>
</gene>
<dbReference type="PANTHER" id="PTHR11685">
    <property type="entry name" value="RBR FAMILY RING FINGER AND IBR DOMAIN-CONTAINING"/>
    <property type="match status" value="1"/>
</dbReference>
<dbReference type="PROSITE" id="PS51873">
    <property type="entry name" value="TRIAD"/>
    <property type="match status" value="1"/>
</dbReference>
<dbReference type="GO" id="GO:0008270">
    <property type="term" value="F:zinc ion binding"/>
    <property type="evidence" value="ECO:0007669"/>
    <property type="project" value="UniProtKB-KW"/>
</dbReference>
<comment type="caution">
    <text evidence="11">The sequence shown here is derived from an EMBL/GenBank/DDBJ whole genome shotgun (WGS) entry which is preliminary data.</text>
</comment>
<dbReference type="InterPro" id="IPR044066">
    <property type="entry name" value="TRIAD_supradom"/>
</dbReference>
<evidence type="ECO:0000256" key="8">
    <source>
        <dbReference type="ARBA" id="ARBA00022833"/>
    </source>
</evidence>
<comment type="catalytic activity">
    <reaction evidence="1">
        <text>[E2 ubiquitin-conjugating enzyme]-S-ubiquitinyl-L-cysteine + [acceptor protein]-L-lysine = [E2 ubiquitin-conjugating enzyme]-L-cysteine + [acceptor protein]-N(6)-ubiquitinyl-L-lysine.</text>
        <dbReference type="EC" id="2.3.2.31"/>
    </reaction>
</comment>
<dbReference type="InterPro" id="IPR017907">
    <property type="entry name" value="Znf_RING_CS"/>
</dbReference>
<dbReference type="GO" id="GO:0016567">
    <property type="term" value="P:protein ubiquitination"/>
    <property type="evidence" value="ECO:0007669"/>
    <property type="project" value="InterPro"/>
</dbReference>
<dbReference type="GO" id="GO:0061630">
    <property type="term" value="F:ubiquitin protein ligase activity"/>
    <property type="evidence" value="ECO:0007669"/>
    <property type="project" value="UniProtKB-EC"/>
</dbReference>
<keyword evidence="12" id="KW-1185">Reference proteome</keyword>
<proteinExistence type="predicted"/>
<accession>A0AAJ0H8G3</accession>
<organism evidence="11 12">
    <name type="scientific">Lasiosphaeria hispida</name>
    <dbReference type="NCBI Taxonomy" id="260671"/>
    <lineage>
        <taxon>Eukaryota</taxon>
        <taxon>Fungi</taxon>
        <taxon>Dikarya</taxon>
        <taxon>Ascomycota</taxon>
        <taxon>Pezizomycotina</taxon>
        <taxon>Sordariomycetes</taxon>
        <taxon>Sordariomycetidae</taxon>
        <taxon>Sordariales</taxon>
        <taxon>Lasiosphaeriaceae</taxon>
        <taxon>Lasiosphaeria</taxon>
    </lineage>
</organism>
<feature type="region of interest" description="Disordered" evidence="9">
    <location>
        <begin position="85"/>
        <end position="114"/>
    </location>
</feature>
<dbReference type="Gene3D" id="1.20.120.1750">
    <property type="match status" value="1"/>
</dbReference>
<dbReference type="InterPro" id="IPR031127">
    <property type="entry name" value="E3_UB_ligase_RBR"/>
</dbReference>
<dbReference type="Pfam" id="PF01485">
    <property type="entry name" value="IBR"/>
    <property type="match status" value="2"/>
</dbReference>
<keyword evidence="4" id="KW-0479">Metal-binding</keyword>
<reference evidence="11" key="2">
    <citation type="submission" date="2023-06" db="EMBL/GenBank/DDBJ databases">
        <authorList>
            <consortium name="Lawrence Berkeley National Laboratory"/>
            <person name="Haridas S."/>
            <person name="Hensen N."/>
            <person name="Bonometti L."/>
            <person name="Westerberg I."/>
            <person name="Brannstrom I.O."/>
            <person name="Guillou S."/>
            <person name="Cros-Aarteil S."/>
            <person name="Calhoun S."/>
            <person name="Kuo A."/>
            <person name="Mondo S."/>
            <person name="Pangilinan J."/>
            <person name="Riley R."/>
            <person name="Labutti K."/>
            <person name="Andreopoulos B."/>
            <person name="Lipzen A."/>
            <person name="Chen C."/>
            <person name="Yanf M."/>
            <person name="Daum C."/>
            <person name="Ng V."/>
            <person name="Clum A."/>
            <person name="Steindorff A."/>
            <person name="Ohm R."/>
            <person name="Martin F."/>
            <person name="Silar P."/>
            <person name="Natvig D."/>
            <person name="Lalanne C."/>
            <person name="Gautier V."/>
            <person name="Ament-Velasquez S.L."/>
            <person name="Kruys A."/>
            <person name="Hutchinson M.I."/>
            <person name="Powell A.J."/>
            <person name="Barry K."/>
            <person name="Miller A.N."/>
            <person name="Grigoriev I.V."/>
            <person name="Debuchy R."/>
            <person name="Gladieux P."/>
            <person name="Thoren M.H."/>
            <person name="Johannesson H."/>
        </authorList>
    </citation>
    <scope>NUCLEOTIDE SEQUENCE</scope>
    <source>
        <strain evidence="11">CBS 955.72</strain>
    </source>
</reference>
<evidence type="ECO:0000256" key="6">
    <source>
        <dbReference type="ARBA" id="ARBA00022771"/>
    </source>
</evidence>
<evidence type="ECO:0000313" key="11">
    <source>
        <dbReference type="EMBL" id="KAK3343438.1"/>
    </source>
</evidence>
<dbReference type="PROSITE" id="PS00518">
    <property type="entry name" value="ZF_RING_1"/>
    <property type="match status" value="1"/>
</dbReference>
<keyword evidence="6" id="KW-0863">Zinc-finger</keyword>
<keyword evidence="3" id="KW-0808">Transferase</keyword>
<evidence type="ECO:0000256" key="5">
    <source>
        <dbReference type="ARBA" id="ARBA00022737"/>
    </source>
</evidence>
<feature type="domain" description="RING-type" evidence="10">
    <location>
        <begin position="170"/>
        <end position="360"/>
    </location>
</feature>
<dbReference type="CDD" id="cd20335">
    <property type="entry name" value="BRcat_RBR"/>
    <property type="match status" value="1"/>
</dbReference>
<evidence type="ECO:0000256" key="4">
    <source>
        <dbReference type="ARBA" id="ARBA00022723"/>
    </source>
</evidence>
<evidence type="ECO:0000256" key="7">
    <source>
        <dbReference type="ARBA" id="ARBA00022786"/>
    </source>
</evidence>
<keyword evidence="7" id="KW-0833">Ubl conjugation pathway</keyword>
<sequence>MYADLDPQTLSLIIQLQLEDVQTLNSSNRKGKNREGDVADFNLALAAYQAELSASAQVIHDRVMCQSMARAVAADPPAIRSAVSEEVQSEQDRDMALRLGGKNPSGRNLKTSRSSSIALAETADAVLERLKAMFVSPPDSGTSMVGEAESSSWAASRPQQGAVTGQKATAMSVCVACGDKFRSFHVVTCSACPHEYCQECLESLFRASFSDETLFPPKCCGAALPLEACYVALPSAVVAEFQEKKVEFETPNRTYCHRPACSTFVPPQSVRGDVATCVKCWHQTCAICKGSSHVGSDCPHDPAVQEMARLAAEQGWQKCFQCARFVELDTGCYHMTCRCGAQFCYLCGEKWKNCGCAQWEEARLLERANAIVNRNAGAARMGAQQRTNLVERERRNLVANHDCQPHGPWRRRGGASRCEECHHYLPDYIFECTQCRIMACRRCLLNRLG</sequence>
<dbReference type="EC" id="2.3.2.31" evidence="2"/>
<dbReference type="AlphaFoldDB" id="A0AAJ0H8G3"/>
<evidence type="ECO:0000313" key="12">
    <source>
        <dbReference type="Proteomes" id="UP001275084"/>
    </source>
</evidence>
<dbReference type="EMBL" id="JAUIQD010000007">
    <property type="protein sequence ID" value="KAK3343438.1"/>
    <property type="molecule type" value="Genomic_DNA"/>
</dbReference>
<evidence type="ECO:0000256" key="9">
    <source>
        <dbReference type="SAM" id="MobiDB-lite"/>
    </source>
</evidence>
<evidence type="ECO:0000256" key="2">
    <source>
        <dbReference type="ARBA" id="ARBA00012251"/>
    </source>
</evidence>
<keyword evidence="8" id="KW-0862">Zinc</keyword>
<dbReference type="CDD" id="cd22584">
    <property type="entry name" value="Rcat_RBR_unk"/>
    <property type="match status" value="1"/>
</dbReference>
<reference evidence="11" key="1">
    <citation type="journal article" date="2023" name="Mol. Phylogenet. Evol.">
        <title>Genome-scale phylogeny and comparative genomics of the fungal order Sordariales.</title>
        <authorList>
            <person name="Hensen N."/>
            <person name="Bonometti L."/>
            <person name="Westerberg I."/>
            <person name="Brannstrom I.O."/>
            <person name="Guillou S."/>
            <person name="Cros-Aarteil S."/>
            <person name="Calhoun S."/>
            <person name="Haridas S."/>
            <person name="Kuo A."/>
            <person name="Mondo S."/>
            <person name="Pangilinan J."/>
            <person name="Riley R."/>
            <person name="LaButti K."/>
            <person name="Andreopoulos B."/>
            <person name="Lipzen A."/>
            <person name="Chen C."/>
            <person name="Yan M."/>
            <person name="Daum C."/>
            <person name="Ng V."/>
            <person name="Clum A."/>
            <person name="Steindorff A."/>
            <person name="Ohm R.A."/>
            <person name="Martin F."/>
            <person name="Silar P."/>
            <person name="Natvig D.O."/>
            <person name="Lalanne C."/>
            <person name="Gautier V."/>
            <person name="Ament-Velasquez S.L."/>
            <person name="Kruys A."/>
            <person name="Hutchinson M.I."/>
            <person name="Powell A.J."/>
            <person name="Barry K."/>
            <person name="Miller A.N."/>
            <person name="Grigoriev I.V."/>
            <person name="Debuchy R."/>
            <person name="Gladieux P."/>
            <person name="Hiltunen Thoren M."/>
            <person name="Johannesson H."/>
        </authorList>
    </citation>
    <scope>NUCLEOTIDE SEQUENCE</scope>
    <source>
        <strain evidence="11">CBS 955.72</strain>
    </source>
</reference>
<evidence type="ECO:0000256" key="3">
    <source>
        <dbReference type="ARBA" id="ARBA00022679"/>
    </source>
</evidence>
<dbReference type="Proteomes" id="UP001275084">
    <property type="component" value="Unassembled WGS sequence"/>
</dbReference>
<feature type="compositionally biased region" description="Polar residues" evidence="9">
    <location>
        <begin position="105"/>
        <end position="114"/>
    </location>
</feature>
<name>A0AAJ0H8G3_9PEZI</name>
<protein>
    <recommendedName>
        <fullName evidence="2">RBR-type E3 ubiquitin transferase</fullName>
        <ecNumber evidence="2">2.3.2.31</ecNumber>
    </recommendedName>
</protein>